<dbReference type="InterPro" id="IPR057055">
    <property type="entry name" value="wHTH-PRTase_assoc"/>
</dbReference>
<feature type="domain" description="PRTase associated wHTH" evidence="1">
    <location>
        <begin position="39"/>
        <end position="119"/>
    </location>
</feature>
<gene>
    <name evidence="2" type="ORF">LCGC14_1653750</name>
</gene>
<dbReference type="Pfam" id="PF24409">
    <property type="entry name" value="wHTH-PRTase_assc"/>
    <property type="match status" value="1"/>
</dbReference>
<name>A0A0F9KC03_9ZZZZ</name>
<dbReference type="AlphaFoldDB" id="A0A0F9KC03"/>
<dbReference type="EMBL" id="LAZR01013945">
    <property type="protein sequence ID" value="KKM19623.1"/>
    <property type="molecule type" value="Genomic_DNA"/>
</dbReference>
<proteinExistence type="predicted"/>
<organism evidence="2">
    <name type="scientific">marine sediment metagenome</name>
    <dbReference type="NCBI Taxonomy" id="412755"/>
    <lineage>
        <taxon>unclassified sequences</taxon>
        <taxon>metagenomes</taxon>
        <taxon>ecological metagenomes</taxon>
    </lineage>
</organism>
<accession>A0A0F9KC03</accession>
<feature type="non-terminal residue" evidence="2">
    <location>
        <position position="1"/>
    </location>
</feature>
<evidence type="ECO:0000313" key="2">
    <source>
        <dbReference type="EMBL" id="KKM19623.1"/>
    </source>
</evidence>
<sequence>GIARSLESLWRSNQGKLALSLLEHIEQKKVSTEESLMLVLLGLFLRGVRKSTITKHLLISNEKYERLIELAGQYHLYTKNNEQVSSLGKIFLQQYRDKYGYSKKKLKVDNNPAEYYPSQCEGKIRFSGKATRGNGRVEPMETS</sequence>
<protein>
    <recommendedName>
        <fullName evidence="1">PRTase associated wHTH domain-containing protein</fullName>
    </recommendedName>
</protein>
<evidence type="ECO:0000259" key="1">
    <source>
        <dbReference type="Pfam" id="PF24409"/>
    </source>
</evidence>
<reference evidence="2" key="1">
    <citation type="journal article" date="2015" name="Nature">
        <title>Complex archaea that bridge the gap between prokaryotes and eukaryotes.</title>
        <authorList>
            <person name="Spang A."/>
            <person name="Saw J.H."/>
            <person name="Jorgensen S.L."/>
            <person name="Zaremba-Niedzwiedzka K."/>
            <person name="Martijn J."/>
            <person name="Lind A.E."/>
            <person name="van Eijk R."/>
            <person name="Schleper C."/>
            <person name="Guy L."/>
            <person name="Ettema T.J."/>
        </authorList>
    </citation>
    <scope>NUCLEOTIDE SEQUENCE</scope>
</reference>
<comment type="caution">
    <text evidence="2">The sequence shown here is derived from an EMBL/GenBank/DDBJ whole genome shotgun (WGS) entry which is preliminary data.</text>
</comment>